<keyword evidence="3" id="KW-1185">Reference proteome</keyword>
<dbReference type="EMBL" id="ML977337">
    <property type="protein sequence ID" value="KAF2110626.1"/>
    <property type="molecule type" value="Genomic_DNA"/>
</dbReference>
<feature type="region of interest" description="Disordered" evidence="1">
    <location>
        <begin position="254"/>
        <end position="291"/>
    </location>
</feature>
<feature type="region of interest" description="Disordered" evidence="1">
    <location>
        <begin position="113"/>
        <end position="134"/>
    </location>
</feature>
<evidence type="ECO:0000313" key="2">
    <source>
        <dbReference type="EMBL" id="KAF2110626.1"/>
    </source>
</evidence>
<protein>
    <submittedName>
        <fullName evidence="2">Uncharacterized protein</fullName>
    </submittedName>
</protein>
<gene>
    <name evidence="2" type="ORF">BDV96DRAFT_603711</name>
</gene>
<name>A0A6A5YUF4_9PLEO</name>
<dbReference type="Proteomes" id="UP000799770">
    <property type="component" value="Unassembled WGS sequence"/>
</dbReference>
<accession>A0A6A5YUF4</accession>
<dbReference type="AlphaFoldDB" id="A0A6A5YUF4"/>
<proteinExistence type="predicted"/>
<sequence>MLVAQADGRQFEDIFISVLYQSAPFFQPVDLSSPQPLAERRRRQGQRATYFADHLPPHSDYNNHSSTAVILLLTPTKGTEYSCPRPLTRIRPRESRIPKHAPTQRYEALLAQRSHHKRQAPGVRCGGTSSPRLQGSKGVAMAGATIYGAEIDNVSSNFHPGDLHSIGYLYDRPAKRRLEWSRHRDIPSLGGGEVNVLGASVRRTDIHTDMRISRLLRVICTDVSGRKVGKKKKVGSWKKEGGKRGRTCFDRTCTDGAKMASPRPPSERLVGTTTYRRHPTPLPPGKAPQKKRFEIACKRNIRSEDPVPSHAFTC</sequence>
<reference evidence="2" key="1">
    <citation type="journal article" date="2020" name="Stud. Mycol.">
        <title>101 Dothideomycetes genomes: a test case for predicting lifestyles and emergence of pathogens.</title>
        <authorList>
            <person name="Haridas S."/>
            <person name="Albert R."/>
            <person name="Binder M."/>
            <person name="Bloem J."/>
            <person name="Labutti K."/>
            <person name="Salamov A."/>
            <person name="Andreopoulos B."/>
            <person name="Baker S."/>
            <person name="Barry K."/>
            <person name="Bills G."/>
            <person name="Bluhm B."/>
            <person name="Cannon C."/>
            <person name="Castanera R."/>
            <person name="Culley D."/>
            <person name="Daum C."/>
            <person name="Ezra D."/>
            <person name="Gonzalez J."/>
            <person name="Henrissat B."/>
            <person name="Kuo A."/>
            <person name="Liang C."/>
            <person name="Lipzen A."/>
            <person name="Lutzoni F."/>
            <person name="Magnuson J."/>
            <person name="Mondo S."/>
            <person name="Nolan M."/>
            <person name="Ohm R."/>
            <person name="Pangilinan J."/>
            <person name="Park H.-J."/>
            <person name="Ramirez L."/>
            <person name="Alfaro M."/>
            <person name="Sun H."/>
            <person name="Tritt A."/>
            <person name="Yoshinaga Y."/>
            <person name="Zwiers L.-H."/>
            <person name="Turgeon B."/>
            <person name="Goodwin S."/>
            <person name="Spatafora J."/>
            <person name="Crous P."/>
            <person name="Grigoriev I."/>
        </authorList>
    </citation>
    <scope>NUCLEOTIDE SEQUENCE</scope>
    <source>
        <strain evidence="2">CBS 627.86</strain>
    </source>
</reference>
<organism evidence="2 3">
    <name type="scientific">Lophiotrema nucula</name>
    <dbReference type="NCBI Taxonomy" id="690887"/>
    <lineage>
        <taxon>Eukaryota</taxon>
        <taxon>Fungi</taxon>
        <taxon>Dikarya</taxon>
        <taxon>Ascomycota</taxon>
        <taxon>Pezizomycotina</taxon>
        <taxon>Dothideomycetes</taxon>
        <taxon>Pleosporomycetidae</taxon>
        <taxon>Pleosporales</taxon>
        <taxon>Lophiotremataceae</taxon>
        <taxon>Lophiotrema</taxon>
    </lineage>
</organism>
<evidence type="ECO:0000256" key="1">
    <source>
        <dbReference type="SAM" id="MobiDB-lite"/>
    </source>
</evidence>
<evidence type="ECO:0000313" key="3">
    <source>
        <dbReference type="Proteomes" id="UP000799770"/>
    </source>
</evidence>